<evidence type="ECO:0008006" key="4">
    <source>
        <dbReference type="Google" id="ProtNLM"/>
    </source>
</evidence>
<dbReference type="RefSeq" id="WP_224311158.1">
    <property type="nucleotide sequence ID" value="NZ_JAIRBM010000001.1"/>
</dbReference>
<dbReference type="Pfam" id="PF14023">
    <property type="entry name" value="Bestrophin-like"/>
    <property type="match status" value="1"/>
</dbReference>
<keyword evidence="1" id="KW-0472">Membrane</keyword>
<organism evidence="2 3">
    <name type="scientific">Microvirga puerhi</name>
    <dbReference type="NCBI Taxonomy" id="2876078"/>
    <lineage>
        <taxon>Bacteria</taxon>
        <taxon>Pseudomonadati</taxon>
        <taxon>Pseudomonadota</taxon>
        <taxon>Alphaproteobacteria</taxon>
        <taxon>Hyphomicrobiales</taxon>
        <taxon>Methylobacteriaceae</taxon>
        <taxon>Microvirga</taxon>
    </lineage>
</organism>
<evidence type="ECO:0000313" key="2">
    <source>
        <dbReference type="EMBL" id="MBZ6075126.1"/>
    </source>
</evidence>
<keyword evidence="3" id="KW-1185">Reference proteome</keyword>
<dbReference type="EMBL" id="JAIRBM010000001">
    <property type="protein sequence ID" value="MBZ6075126.1"/>
    <property type="molecule type" value="Genomic_DNA"/>
</dbReference>
<gene>
    <name evidence="2" type="ORF">K9B37_02290</name>
</gene>
<evidence type="ECO:0000313" key="3">
    <source>
        <dbReference type="Proteomes" id="UP000704176"/>
    </source>
</evidence>
<name>A0ABS7VHY9_9HYPH</name>
<evidence type="ECO:0000256" key="1">
    <source>
        <dbReference type="SAM" id="Phobius"/>
    </source>
</evidence>
<accession>A0ABS7VHY9</accession>
<feature type="transmembrane region" description="Helical" evidence="1">
    <location>
        <begin position="176"/>
        <end position="199"/>
    </location>
</feature>
<reference evidence="2 3" key="1">
    <citation type="submission" date="2021-09" db="EMBL/GenBank/DDBJ databases">
        <title>The complete genome sequence of a new microorganism.</title>
        <authorList>
            <person name="Zi Z."/>
        </authorList>
    </citation>
    <scope>NUCLEOTIDE SEQUENCE [LARGE SCALE GENOMIC DNA]</scope>
    <source>
        <strain evidence="2 3">WGZ8</strain>
    </source>
</reference>
<dbReference type="Proteomes" id="UP000704176">
    <property type="component" value="Unassembled WGS sequence"/>
</dbReference>
<comment type="caution">
    <text evidence="2">The sequence shown here is derived from an EMBL/GenBank/DDBJ whole genome shotgun (WGS) entry which is preliminary data.</text>
</comment>
<keyword evidence="1" id="KW-0812">Transmembrane</keyword>
<protein>
    <recommendedName>
        <fullName evidence="4">DUF4239 domain-containing protein</fullName>
    </recommendedName>
</protein>
<dbReference type="InterPro" id="IPR025333">
    <property type="entry name" value="DUF4239"/>
</dbReference>
<keyword evidence="1" id="KW-1133">Transmembrane helix</keyword>
<proteinExistence type="predicted"/>
<feature type="transmembrane region" description="Helical" evidence="1">
    <location>
        <begin position="41"/>
        <end position="60"/>
    </location>
</feature>
<feature type="transmembrane region" description="Helical" evidence="1">
    <location>
        <begin position="205"/>
        <end position="224"/>
    </location>
</feature>
<sequence>MNSLVVSLLTFAAIFGGALLGIGLARVLPAPHLNTETRTAVSVSMAVVGTLAALVLGLMITTASSAFSARSNAIDTLAVDIAKLDRILSRLGPGASSIREDLRSYAKAKAEELAAVVDKRDIALRNLTVLEGISDQVSQLSAEDARFRHNQSQALLLVDSIADARWRLVEDASISIPLPFLIIVIFWLSLLFASFGLFAPNNATVVIALFLCAVAISGGIFLILELGTPTRGFIRASVEPLQLMIKDLSN</sequence>